<dbReference type="InterPro" id="IPR036390">
    <property type="entry name" value="WH_DNA-bd_sf"/>
</dbReference>
<evidence type="ECO:0000259" key="4">
    <source>
        <dbReference type="PROSITE" id="PS51077"/>
    </source>
</evidence>
<sequence>MTEPRAGRTSAAGTASEKSLRILEAVAAPGGPHRLAEVAAAAEVPRSSTHRILTALAEQGYVRTAGDGRYGVGPRLRSLAAQVAGAEPAGVERTLDELRRRTGQTVHLALYDGGPARGAAGDGSGSGSGSVTYVHKLESDQPFRTASRVGTRMPLHTTAIGKSVLAALPAEEVRALLGTGDLPRRTPRTLATVVELEAELAVVRQRGFALDDEENEPAIRCLGAAVLDGAGRPVGGVSVTTVTFLVPREQLETYGPAVREAAEALAPLLLP</sequence>
<dbReference type="Pfam" id="PF01614">
    <property type="entry name" value="IclR_C"/>
    <property type="match status" value="1"/>
</dbReference>
<dbReference type="InterPro" id="IPR036388">
    <property type="entry name" value="WH-like_DNA-bd_sf"/>
</dbReference>
<dbReference type="EMBL" id="JAJAUY010000165">
    <property type="protein sequence ID" value="MCB5182981.1"/>
    <property type="molecule type" value="Genomic_DNA"/>
</dbReference>
<keyword evidence="7" id="KW-1185">Reference proteome</keyword>
<evidence type="ECO:0000256" key="1">
    <source>
        <dbReference type="ARBA" id="ARBA00023015"/>
    </source>
</evidence>
<dbReference type="Pfam" id="PF09339">
    <property type="entry name" value="HTH_IclR"/>
    <property type="match status" value="1"/>
</dbReference>
<comment type="caution">
    <text evidence="6">The sequence shown here is derived from an EMBL/GenBank/DDBJ whole genome shotgun (WGS) entry which is preliminary data.</text>
</comment>
<dbReference type="SMART" id="SM00346">
    <property type="entry name" value="HTH_ICLR"/>
    <property type="match status" value="1"/>
</dbReference>
<evidence type="ECO:0000313" key="6">
    <source>
        <dbReference type="EMBL" id="MCB5182981.1"/>
    </source>
</evidence>
<evidence type="ECO:0000313" key="7">
    <source>
        <dbReference type="Proteomes" id="UP001199054"/>
    </source>
</evidence>
<keyword evidence="2" id="KW-0238">DNA-binding</keyword>
<name>A0ABS8BEE4_9ACTN</name>
<dbReference type="SUPFAM" id="SSF46785">
    <property type="entry name" value="Winged helix' DNA-binding domain"/>
    <property type="match status" value="1"/>
</dbReference>
<feature type="domain" description="IclR-ED" evidence="5">
    <location>
        <begin position="75"/>
        <end position="271"/>
    </location>
</feature>
<accession>A0ABS8BEE4</accession>
<dbReference type="InterPro" id="IPR029016">
    <property type="entry name" value="GAF-like_dom_sf"/>
</dbReference>
<dbReference type="InterPro" id="IPR050707">
    <property type="entry name" value="HTH_MetabolicPath_Reg"/>
</dbReference>
<dbReference type="PROSITE" id="PS51078">
    <property type="entry name" value="ICLR_ED"/>
    <property type="match status" value="1"/>
</dbReference>
<reference evidence="6 7" key="1">
    <citation type="submission" date="2021-10" db="EMBL/GenBank/DDBJ databases">
        <title>Streptomyces sp. strain SMC 277, a novel streptomycete isolated from soil.</title>
        <authorList>
            <person name="Chanama M."/>
        </authorList>
    </citation>
    <scope>NUCLEOTIDE SEQUENCE [LARGE SCALE GENOMIC DNA]</scope>
    <source>
        <strain evidence="6 7">SMC 277</strain>
    </source>
</reference>
<evidence type="ECO:0000259" key="5">
    <source>
        <dbReference type="PROSITE" id="PS51078"/>
    </source>
</evidence>
<evidence type="ECO:0000256" key="2">
    <source>
        <dbReference type="ARBA" id="ARBA00023125"/>
    </source>
</evidence>
<dbReference type="Gene3D" id="3.30.450.40">
    <property type="match status" value="1"/>
</dbReference>
<gene>
    <name evidence="6" type="ORF">LG632_26960</name>
</gene>
<dbReference type="RefSeq" id="WP_226730155.1">
    <property type="nucleotide sequence ID" value="NZ_JAJAUY010000165.1"/>
</dbReference>
<dbReference type="PANTHER" id="PTHR30136:SF24">
    <property type="entry name" value="HTH-TYPE TRANSCRIPTIONAL REPRESSOR ALLR"/>
    <property type="match status" value="1"/>
</dbReference>
<dbReference type="Proteomes" id="UP001199054">
    <property type="component" value="Unassembled WGS sequence"/>
</dbReference>
<keyword evidence="1" id="KW-0805">Transcription regulation</keyword>
<dbReference type="InterPro" id="IPR005471">
    <property type="entry name" value="Tscrpt_reg_IclR_N"/>
</dbReference>
<dbReference type="Gene3D" id="1.10.10.10">
    <property type="entry name" value="Winged helix-like DNA-binding domain superfamily/Winged helix DNA-binding domain"/>
    <property type="match status" value="1"/>
</dbReference>
<proteinExistence type="predicted"/>
<evidence type="ECO:0000256" key="3">
    <source>
        <dbReference type="ARBA" id="ARBA00023163"/>
    </source>
</evidence>
<organism evidence="6 7">
    <name type="scientific">Streptomyces antimicrobicus</name>
    <dbReference type="NCBI Taxonomy" id="2883108"/>
    <lineage>
        <taxon>Bacteria</taxon>
        <taxon>Bacillati</taxon>
        <taxon>Actinomycetota</taxon>
        <taxon>Actinomycetes</taxon>
        <taxon>Kitasatosporales</taxon>
        <taxon>Streptomycetaceae</taxon>
        <taxon>Streptomyces</taxon>
    </lineage>
</organism>
<dbReference type="SUPFAM" id="SSF55781">
    <property type="entry name" value="GAF domain-like"/>
    <property type="match status" value="1"/>
</dbReference>
<dbReference type="InterPro" id="IPR014757">
    <property type="entry name" value="Tscrpt_reg_IclR_C"/>
</dbReference>
<dbReference type="PROSITE" id="PS51077">
    <property type="entry name" value="HTH_ICLR"/>
    <property type="match status" value="1"/>
</dbReference>
<feature type="domain" description="HTH iclR-type" evidence="4">
    <location>
        <begin position="13"/>
        <end position="74"/>
    </location>
</feature>
<protein>
    <submittedName>
        <fullName evidence="6">IclR family transcriptional regulator</fullName>
    </submittedName>
</protein>
<dbReference type="PANTHER" id="PTHR30136">
    <property type="entry name" value="HELIX-TURN-HELIX TRANSCRIPTIONAL REGULATOR, ICLR FAMILY"/>
    <property type="match status" value="1"/>
</dbReference>
<keyword evidence="3" id="KW-0804">Transcription</keyword>